<keyword evidence="2" id="KW-1185">Reference proteome</keyword>
<evidence type="ECO:0000313" key="2">
    <source>
        <dbReference type="Proteomes" id="UP000270094"/>
    </source>
</evidence>
<gene>
    <name evidence="1" type="ORF">SVUK_LOCUS19017</name>
</gene>
<organism evidence="1 2">
    <name type="scientific">Strongylus vulgaris</name>
    <name type="common">Blood worm</name>
    <dbReference type="NCBI Taxonomy" id="40348"/>
    <lineage>
        <taxon>Eukaryota</taxon>
        <taxon>Metazoa</taxon>
        <taxon>Ecdysozoa</taxon>
        <taxon>Nematoda</taxon>
        <taxon>Chromadorea</taxon>
        <taxon>Rhabditida</taxon>
        <taxon>Rhabditina</taxon>
        <taxon>Rhabditomorpha</taxon>
        <taxon>Strongyloidea</taxon>
        <taxon>Strongylidae</taxon>
        <taxon>Strongylus</taxon>
    </lineage>
</organism>
<dbReference type="EMBL" id="UYYB01126936">
    <property type="protein sequence ID" value="VDM84019.1"/>
    <property type="molecule type" value="Genomic_DNA"/>
</dbReference>
<accession>A0A3P7JVI2</accession>
<evidence type="ECO:0000313" key="1">
    <source>
        <dbReference type="EMBL" id="VDM84019.1"/>
    </source>
</evidence>
<protein>
    <submittedName>
        <fullName evidence="1">Uncharacterized protein</fullName>
    </submittedName>
</protein>
<proteinExistence type="predicted"/>
<dbReference type="Proteomes" id="UP000270094">
    <property type="component" value="Unassembled WGS sequence"/>
</dbReference>
<dbReference type="OrthoDB" id="10526151at2759"/>
<name>A0A3P7JVI2_STRVU</name>
<dbReference type="AlphaFoldDB" id="A0A3P7JVI2"/>
<sequence>MAVMIFLEEERTDIRVILCDNSPGLLAFFCCDVRSSDIAAILSLPVNGVTPKRPDEFFLASIADDSTAAFATKKLNLIRKDVVCGSLVNYFTVKDIWKSENEVFEFIHVFS</sequence>
<reference evidence="1 2" key="1">
    <citation type="submission" date="2018-11" db="EMBL/GenBank/DDBJ databases">
        <authorList>
            <consortium name="Pathogen Informatics"/>
        </authorList>
    </citation>
    <scope>NUCLEOTIDE SEQUENCE [LARGE SCALE GENOMIC DNA]</scope>
</reference>